<comment type="catalytic activity">
    <reaction evidence="3 4">
        <text>[thioredoxin]-disulfide + L-methionine + H2O = L-methionine (S)-S-oxide + [thioredoxin]-dithiol</text>
        <dbReference type="Rhea" id="RHEA:19993"/>
        <dbReference type="Rhea" id="RHEA-COMP:10698"/>
        <dbReference type="Rhea" id="RHEA-COMP:10700"/>
        <dbReference type="ChEBI" id="CHEBI:15377"/>
        <dbReference type="ChEBI" id="CHEBI:29950"/>
        <dbReference type="ChEBI" id="CHEBI:50058"/>
        <dbReference type="ChEBI" id="CHEBI:57844"/>
        <dbReference type="ChEBI" id="CHEBI:58772"/>
        <dbReference type="EC" id="1.8.4.11"/>
    </reaction>
</comment>
<evidence type="ECO:0000256" key="2">
    <source>
        <dbReference type="ARBA" id="ARBA00047806"/>
    </source>
</evidence>
<protein>
    <recommendedName>
        <fullName evidence="4">Peptide methionine sulfoxide reductase MsrA</fullName>
        <shortName evidence="4">Protein-methionine-S-oxide reductase</shortName>
        <ecNumber evidence="4">1.8.4.11</ecNumber>
    </recommendedName>
    <alternativeName>
        <fullName evidence="4">Peptide-methionine (S)-S-oxide reductase</fullName>
        <shortName evidence="4">Peptide Met(O) reductase</shortName>
    </alternativeName>
</protein>
<dbReference type="InterPro" id="IPR002569">
    <property type="entry name" value="Met_Sox_Rdtase_MsrA_dom"/>
</dbReference>
<dbReference type="Proteomes" id="UP001501353">
    <property type="component" value="Unassembled WGS sequence"/>
</dbReference>
<comment type="function">
    <text evidence="4">Has an important function as a repair enzyme for proteins that have been inactivated by oxidation. Catalyzes the reversible oxidation-reduction of methionine sulfoxide in proteins to methionine.</text>
</comment>
<comment type="catalytic activity">
    <reaction evidence="2 4">
        <text>L-methionyl-[protein] + [thioredoxin]-disulfide + H2O = L-methionyl-(S)-S-oxide-[protein] + [thioredoxin]-dithiol</text>
        <dbReference type="Rhea" id="RHEA:14217"/>
        <dbReference type="Rhea" id="RHEA-COMP:10698"/>
        <dbReference type="Rhea" id="RHEA-COMP:10700"/>
        <dbReference type="Rhea" id="RHEA-COMP:12313"/>
        <dbReference type="Rhea" id="RHEA-COMP:12315"/>
        <dbReference type="ChEBI" id="CHEBI:15377"/>
        <dbReference type="ChEBI" id="CHEBI:16044"/>
        <dbReference type="ChEBI" id="CHEBI:29950"/>
        <dbReference type="ChEBI" id="CHEBI:44120"/>
        <dbReference type="ChEBI" id="CHEBI:50058"/>
        <dbReference type="EC" id="1.8.4.11"/>
    </reaction>
</comment>
<sequence length="203" mass="22374">MNRLSLFLSMLLLSATAHAQTPPAAVAAAPASAVFGGGCFWCIEADFEKLPGVLTVESGYSGGKVVNPTYQQVSAGNSGHIEVVKVNYDPAKVSYATLLDYFFHHIDPTVKDRQFCDVGNQYRSAIFVENDAQRAAVDASKAAILKAGKVKEIFTETIPLTKFYMAEDYHQDYYKKNPIRYAYYRNGCGRDARVAEVWGTAKH</sequence>
<organism evidence="7 8">
    <name type="scientific">Actimicrobium antarcticum</name>
    <dbReference type="NCBI Taxonomy" id="1051899"/>
    <lineage>
        <taxon>Bacteria</taxon>
        <taxon>Pseudomonadati</taxon>
        <taxon>Pseudomonadota</taxon>
        <taxon>Betaproteobacteria</taxon>
        <taxon>Burkholderiales</taxon>
        <taxon>Oxalobacteraceae</taxon>
        <taxon>Actimicrobium</taxon>
    </lineage>
</organism>
<feature type="signal peptide" evidence="5">
    <location>
        <begin position="1"/>
        <end position="19"/>
    </location>
</feature>
<dbReference type="HAMAP" id="MF_01401">
    <property type="entry name" value="MsrA"/>
    <property type="match status" value="1"/>
</dbReference>
<keyword evidence="5" id="KW-0732">Signal</keyword>
<accession>A0ABP7TSF5</accession>
<feature type="domain" description="Peptide methionine sulphoxide reductase MsrA" evidence="6">
    <location>
        <begin position="33"/>
        <end position="182"/>
    </location>
</feature>
<keyword evidence="8" id="KW-1185">Reference proteome</keyword>
<dbReference type="Gene3D" id="3.30.1060.10">
    <property type="entry name" value="Peptide methionine sulphoxide reductase MsrA"/>
    <property type="match status" value="1"/>
</dbReference>
<dbReference type="EC" id="1.8.4.11" evidence="4"/>
<feature type="active site" evidence="4">
    <location>
        <position position="39"/>
    </location>
</feature>
<dbReference type="SUPFAM" id="SSF55068">
    <property type="entry name" value="Peptide methionine sulfoxide reductase"/>
    <property type="match status" value="1"/>
</dbReference>
<evidence type="ECO:0000256" key="5">
    <source>
        <dbReference type="SAM" id="SignalP"/>
    </source>
</evidence>
<keyword evidence="1 4" id="KW-0560">Oxidoreductase</keyword>
<evidence type="ECO:0000256" key="4">
    <source>
        <dbReference type="HAMAP-Rule" id="MF_01401"/>
    </source>
</evidence>
<dbReference type="PANTHER" id="PTHR43774:SF1">
    <property type="entry name" value="PEPTIDE METHIONINE SULFOXIDE REDUCTASE MSRA 2"/>
    <property type="match status" value="1"/>
</dbReference>
<evidence type="ECO:0000256" key="1">
    <source>
        <dbReference type="ARBA" id="ARBA00023002"/>
    </source>
</evidence>
<feature type="chain" id="PRO_5047361705" description="Peptide methionine sulfoxide reductase MsrA" evidence="5">
    <location>
        <begin position="20"/>
        <end position="203"/>
    </location>
</feature>
<dbReference type="PANTHER" id="PTHR43774">
    <property type="entry name" value="PEPTIDE METHIONINE SULFOXIDE REDUCTASE"/>
    <property type="match status" value="1"/>
</dbReference>
<proteinExistence type="inferred from homology"/>
<evidence type="ECO:0000259" key="6">
    <source>
        <dbReference type="Pfam" id="PF01625"/>
    </source>
</evidence>
<dbReference type="RefSeq" id="WP_344764573.1">
    <property type="nucleotide sequence ID" value="NZ_BAAAZE010000013.1"/>
</dbReference>
<comment type="similarity">
    <text evidence="4">Belongs to the MsrA Met sulfoxide reductase family.</text>
</comment>
<dbReference type="NCBIfam" id="TIGR00401">
    <property type="entry name" value="msrA"/>
    <property type="match status" value="1"/>
</dbReference>
<comment type="caution">
    <text evidence="7">The sequence shown here is derived from an EMBL/GenBank/DDBJ whole genome shotgun (WGS) entry which is preliminary data.</text>
</comment>
<gene>
    <name evidence="7" type="primary">msrA_2</name>
    <name evidence="4" type="synonym">msrA</name>
    <name evidence="7" type="ORF">GCM10022212_30770</name>
</gene>
<evidence type="ECO:0000313" key="7">
    <source>
        <dbReference type="EMBL" id="GAA4030339.1"/>
    </source>
</evidence>
<name>A0ABP7TSF5_9BURK</name>
<dbReference type="EMBL" id="BAAAZE010000013">
    <property type="protein sequence ID" value="GAA4030339.1"/>
    <property type="molecule type" value="Genomic_DNA"/>
</dbReference>
<dbReference type="Pfam" id="PF01625">
    <property type="entry name" value="PMSR"/>
    <property type="match status" value="1"/>
</dbReference>
<dbReference type="InterPro" id="IPR036509">
    <property type="entry name" value="Met_Sox_Rdtase_MsrA_sf"/>
</dbReference>
<evidence type="ECO:0000313" key="8">
    <source>
        <dbReference type="Proteomes" id="UP001501353"/>
    </source>
</evidence>
<evidence type="ECO:0000256" key="3">
    <source>
        <dbReference type="ARBA" id="ARBA00048782"/>
    </source>
</evidence>
<reference evidence="8" key="1">
    <citation type="journal article" date="2019" name="Int. J. Syst. Evol. Microbiol.">
        <title>The Global Catalogue of Microorganisms (GCM) 10K type strain sequencing project: providing services to taxonomists for standard genome sequencing and annotation.</title>
        <authorList>
            <consortium name="The Broad Institute Genomics Platform"/>
            <consortium name="The Broad Institute Genome Sequencing Center for Infectious Disease"/>
            <person name="Wu L."/>
            <person name="Ma J."/>
        </authorList>
    </citation>
    <scope>NUCLEOTIDE SEQUENCE [LARGE SCALE GENOMIC DNA]</scope>
    <source>
        <strain evidence="8">JCM 16673</strain>
    </source>
</reference>